<evidence type="ECO:0000256" key="4">
    <source>
        <dbReference type="PROSITE-ProRule" id="PRU00339"/>
    </source>
</evidence>
<dbReference type="VEuPathDB" id="VectorBase:AMEM004920"/>
<organism evidence="6 7">
    <name type="scientific">Anopheles merus</name>
    <name type="common">Mosquito</name>
    <dbReference type="NCBI Taxonomy" id="30066"/>
    <lineage>
        <taxon>Eukaryota</taxon>
        <taxon>Metazoa</taxon>
        <taxon>Ecdysozoa</taxon>
        <taxon>Arthropoda</taxon>
        <taxon>Hexapoda</taxon>
        <taxon>Insecta</taxon>
        <taxon>Pterygota</taxon>
        <taxon>Neoptera</taxon>
        <taxon>Endopterygota</taxon>
        <taxon>Diptera</taxon>
        <taxon>Nematocera</taxon>
        <taxon>Culicoidea</taxon>
        <taxon>Culicidae</taxon>
        <taxon>Anophelinae</taxon>
        <taxon>Anopheles</taxon>
    </lineage>
</organism>
<dbReference type="InterPro" id="IPR011990">
    <property type="entry name" value="TPR-like_helical_dom_sf"/>
</dbReference>
<evidence type="ECO:0000256" key="2">
    <source>
        <dbReference type="ARBA" id="ARBA00023242"/>
    </source>
</evidence>
<reference evidence="6" key="1">
    <citation type="submission" date="2020-05" db="UniProtKB">
        <authorList>
            <consortium name="EnsemblMetazoa"/>
        </authorList>
    </citation>
    <scope>IDENTIFICATION</scope>
    <source>
        <strain evidence="6">MAF</strain>
    </source>
</reference>
<dbReference type="Proteomes" id="UP000075903">
    <property type="component" value="Unassembled WGS sequence"/>
</dbReference>
<dbReference type="GO" id="GO:0031490">
    <property type="term" value="F:chromatin DNA binding"/>
    <property type="evidence" value="ECO:0007669"/>
    <property type="project" value="TreeGrafter"/>
</dbReference>
<dbReference type="Gene3D" id="1.25.40.10">
    <property type="entry name" value="Tetratricopeptide repeat domain"/>
    <property type="match status" value="1"/>
</dbReference>
<feature type="region of interest" description="Disordered" evidence="5">
    <location>
        <begin position="97"/>
        <end position="150"/>
    </location>
</feature>
<dbReference type="EnsemblMetazoa" id="AMEM004920-RA">
    <property type="protein sequence ID" value="AMEM004920-PA"/>
    <property type="gene ID" value="AMEM004920"/>
</dbReference>
<keyword evidence="2" id="KW-0539">Nucleus</keyword>
<sequence>MILEEGGELSVSTQELQALASLDSRQYGFLKLSAPENLKKKALVLKKKKAHNEEEKAKEKEVASVVAEGVKIKQEADNPLCDVGVTIDESLPAEIMSTEGSGDAKQPSTPVNEIKTEDGGDGGGSKEAGSEREEGGPATELDKQTGDGDRDISIDPKTYCKLGHFHLLLEDYEKALSAYQKYYALKADHWRDVPFLYGLGLVYFHYNAFRCHFVRDEFRRIAVSSCCKVATAAINSSGDTYPAEATSRLLSVVAVAEGIVSCSSACSDTLSGDVTKFARDLISNLSAACFNEGNCSCDSAISPSYIKSSSRDTSTYRKPINRMRWYALARSRKMRRKTSLQLASSSLWVLINCPSQYRITSCRAVSWRKVRNTPDTCSVKPFHTMITQQLSFCWWTLASPSQSTWERTQM</sequence>
<comment type="subcellular location">
    <subcellularLocation>
        <location evidence="1">Nucleus</location>
    </subcellularLocation>
</comment>
<accession>A0A182UWM9</accession>
<dbReference type="PROSITE" id="PS50005">
    <property type="entry name" value="TPR"/>
    <property type="match status" value="1"/>
</dbReference>
<proteinExistence type="inferred from homology"/>
<name>A0A182UWM9_ANOME</name>
<comment type="similarity">
    <text evidence="3">Belongs to the UTX family.</text>
</comment>
<evidence type="ECO:0000256" key="5">
    <source>
        <dbReference type="SAM" id="MobiDB-lite"/>
    </source>
</evidence>
<feature type="repeat" description="TPR" evidence="4">
    <location>
        <begin position="156"/>
        <end position="189"/>
    </location>
</feature>
<dbReference type="GO" id="GO:0044666">
    <property type="term" value="C:MLL3/4 complex"/>
    <property type="evidence" value="ECO:0007669"/>
    <property type="project" value="TreeGrafter"/>
</dbReference>
<feature type="compositionally biased region" description="Basic and acidic residues" evidence="5">
    <location>
        <begin position="128"/>
        <end position="150"/>
    </location>
</feature>
<protein>
    <submittedName>
        <fullName evidence="6">TPR_REGION domain-containing protein</fullName>
    </submittedName>
</protein>
<dbReference type="VEuPathDB" id="VectorBase:AMEM21_013264"/>
<dbReference type="GO" id="GO:0010468">
    <property type="term" value="P:regulation of gene expression"/>
    <property type="evidence" value="ECO:0007669"/>
    <property type="project" value="TreeGrafter"/>
</dbReference>
<keyword evidence="4" id="KW-0802">TPR repeat</keyword>
<dbReference type="STRING" id="30066.A0A182UWM9"/>
<evidence type="ECO:0000313" key="6">
    <source>
        <dbReference type="EnsemblMetazoa" id="AMEM004920-PA"/>
    </source>
</evidence>
<dbReference type="SUPFAM" id="SSF48452">
    <property type="entry name" value="TPR-like"/>
    <property type="match status" value="1"/>
</dbReference>
<dbReference type="PANTHER" id="PTHR14017">
    <property type="entry name" value="LYSINE-SPECIFIC DEMETHYLASE"/>
    <property type="match status" value="1"/>
</dbReference>
<dbReference type="AlphaFoldDB" id="A0A182UWM9"/>
<evidence type="ECO:0000256" key="3">
    <source>
        <dbReference type="ARBA" id="ARBA00034483"/>
    </source>
</evidence>
<evidence type="ECO:0000313" key="7">
    <source>
        <dbReference type="Proteomes" id="UP000075903"/>
    </source>
</evidence>
<keyword evidence="7" id="KW-1185">Reference proteome</keyword>
<dbReference type="GO" id="GO:0071558">
    <property type="term" value="F:histone H3K27me2/H3K27me3 demethylase activity"/>
    <property type="evidence" value="ECO:0007669"/>
    <property type="project" value="TreeGrafter"/>
</dbReference>
<dbReference type="InterPro" id="IPR051630">
    <property type="entry name" value="Corepressor-Demethylase"/>
</dbReference>
<dbReference type="PANTHER" id="PTHR14017:SF1">
    <property type="entry name" value="LD02225P"/>
    <property type="match status" value="1"/>
</dbReference>
<dbReference type="GO" id="GO:0000978">
    <property type="term" value="F:RNA polymerase II cis-regulatory region sequence-specific DNA binding"/>
    <property type="evidence" value="ECO:0007669"/>
    <property type="project" value="TreeGrafter"/>
</dbReference>
<evidence type="ECO:0000256" key="1">
    <source>
        <dbReference type="ARBA" id="ARBA00004123"/>
    </source>
</evidence>
<dbReference type="InterPro" id="IPR019734">
    <property type="entry name" value="TPR_rpt"/>
</dbReference>